<dbReference type="Proteomes" id="UP000177187">
    <property type="component" value="Unassembled WGS sequence"/>
</dbReference>
<accession>A0A1F5EWE8</accession>
<feature type="signal peptide" evidence="3">
    <location>
        <begin position="1"/>
        <end position="18"/>
    </location>
</feature>
<feature type="region of interest" description="Disordered" evidence="2">
    <location>
        <begin position="185"/>
        <end position="208"/>
    </location>
</feature>
<dbReference type="PROSITE" id="PS51257">
    <property type="entry name" value="PROKAR_LIPOPROTEIN"/>
    <property type="match status" value="1"/>
</dbReference>
<dbReference type="STRING" id="1817816.A2Y64_07620"/>
<feature type="domain" description="SbsA Ig-like" evidence="4">
    <location>
        <begin position="138"/>
        <end position="259"/>
    </location>
</feature>
<sequence length="776" mass="81202">MLRPVKIVIIIAALCALAGCGRKATPPGDRALEGGMPPRMVFFRLLDSRHIQLEFDRALDPAPLKDTGNFTLTGGGDGEAAEVVLAKLDQATGRRLVLDVAGLEPGATYTLSTRNLRSGEGLPLEPLEREFIADAPADETPPRAVSTFPEERAPDQPAIYAWFSEAVRLAPEATASLAEILPAAETATPDEGETPEETPPSEEEAALGPETALVPRAEGDRVFLDLPAPLAPGTRYRVALDGVVDLGGNATEEPVTWSFGVIPAEEGVTVSGEVFCADGTPLPPDLAVTVSKDPAGELPLARAALDSGAFEVRGLAPTDARGSPYVTAVSAAGGWSYEGAYDEDSDGTADRLGAADAGELKTVRLALRRRDVQGPALGLEKTGPSTGAATAVTVTAVDDTGVALVEAFLDSPGNDGAGTTFTVPPWLGLPGDRRLAACLAVPTADWGPGETHTLLVHARDTEGNWSGFSAIALVKGAEEPVLTGKAVFQGEPVEGAAVALVSDPPGRPLAFDTTDPYGRFTLPTVPGGVQIVVWKQDDGLLLGRGGTEREGEEAPVVELEPWPVISEAACSLVRYAPTAGLALPGDHLLVEARLEIPTVEGRSWTYALKLGEATHPVGPPLAGKILTYLDRASVELPAETAPRLLVTPVDAVTGEPLGEPLPWRSSGMDLAELPYTAVAAADEGTTVRISWEPLYGVAGYYAAVVPIKAFDAETLPDDGVWRTYPELVRAGELVIPEGDLAEYWGVPGGTRYVVAVCAVWTDGGDRSWSFGELVHP</sequence>
<feature type="compositionally biased region" description="Acidic residues" evidence="2">
    <location>
        <begin position="188"/>
        <end position="205"/>
    </location>
</feature>
<protein>
    <recommendedName>
        <fullName evidence="4">SbsA Ig-like domain-containing protein</fullName>
    </recommendedName>
</protein>
<dbReference type="AlphaFoldDB" id="A0A1F5EWE8"/>
<gene>
    <name evidence="5" type="ORF">A2Y64_07620</name>
</gene>
<dbReference type="Pfam" id="PF13205">
    <property type="entry name" value="Big_5"/>
    <property type="match status" value="1"/>
</dbReference>
<evidence type="ECO:0000259" key="4">
    <source>
        <dbReference type="Pfam" id="PF13205"/>
    </source>
</evidence>
<dbReference type="InterPro" id="IPR014755">
    <property type="entry name" value="Cu-Rt/internalin_Ig-like"/>
</dbReference>
<evidence type="ECO:0000256" key="3">
    <source>
        <dbReference type="SAM" id="SignalP"/>
    </source>
</evidence>
<dbReference type="InterPro" id="IPR032812">
    <property type="entry name" value="SbsA_Ig"/>
</dbReference>
<dbReference type="EMBL" id="MFAF01000143">
    <property type="protein sequence ID" value="OGD71707.1"/>
    <property type="molecule type" value="Genomic_DNA"/>
</dbReference>
<organism evidence="5 6">
    <name type="scientific">Candidatus Coatesbacteria bacterium RBG_13_66_14</name>
    <dbReference type="NCBI Taxonomy" id="1817816"/>
    <lineage>
        <taxon>Bacteria</taxon>
        <taxon>Candidatus Coatesiibacteriota</taxon>
    </lineage>
</organism>
<evidence type="ECO:0000313" key="6">
    <source>
        <dbReference type="Proteomes" id="UP000177187"/>
    </source>
</evidence>
<proteinExistence type="predicted"/>
<evidence type="ECO:0000256" key="1">
    <source>
        <dbReference type="ARBA" id="ARBA00022729"/>
    </source>
</evidence>
<keyword evidence="1 3" id="KW-0732">Signal</keyword>
<dbReference type="Gene3D" id="2.60.40.1220">
    <property type="match status" value="1"/>
</dbReference>
<reference evidence="5 6" key="1">
    <citation type="journal article" date="2016" name="Nat. Commun.">
        <title>Thousands of microbial genomes shed light on interconnected biogeochemical processes in an aquifer system.</title>
        <authorList>
            <person name="Anantharaman K."/>
            <person name="Brown C.T."/>
            <person name="Hug L.A."/>
            <person name="Sharon I."/>
            <person name="Castelle C.J."/>
            <person name="Probst A.J."/>
            <person name="Thomas B.C."/>
            <person name="Singh A."/>
            <person name="Wilkins M.J."/>
            <person name="Karaoz U."/>
            <person name="Brodie E.L."/>
            <person name="Williams K.H."/>
            <person name="Hubbard S.S."/>
            <person name="Banfield J.F."/>
        </authorList>
    </citation>
    <scope>NUCLEOTIDE SEQUENCE [LARGE SCALE GENOMIC DNA]</scope>
</reference>
<evidence type="ECO:0000313" key="5">
    <source>
        <dbReference type="EMBL" id="OGD71707.1"/>
    </source>
</evidence>
<evidence type="ECO:0000256" key="2">
    <source>
        <dbReference type="SAM" id="MobiDB-lite"/>
    </source>
</evidence>
<comment type="caution">
    <text evidence="5">The sequence shown here is derived from an EMBL/GenBank/DDBJ whole genome shotgun (WGS) entry which is preliminary data.</text>
</comment>
<feature type="chain" id="PRO_5009518388" description="SbsA Ig-like domain-containing protein" evidence="3">
    <location>
        <begin position="19"/>
        <end position="776"/>
    </location>
</feature>
<name>A0A1F5EWE8_9BACT</name>